<dbReference type="Proteomes" id="UP000309667">
    <property type="component" value="Unassembled WGS sequence"/>
</dbReference>
<dbReference type="RefSeq" id="WP_136556761.1">
    <property type="nucleotide sequence ID" value="NZ_STGT01000001.1"/>
</dbReference>
<dbReference type="Gene3D" id="3.20.170.20">
    <property type="entry name" value="Protein of unknown function DUF952"/>
    <property type="match status" value="1"/>
</dbReference>
<organism evidence="1 2">
    <name type="scientific">Rhizobium rhizophilum</name>
    <dbReference type="NCBI Taxonomy" id="1850373"/>
    <lineage>
        <taxon>Bacteria</taxon>
        <taxon>Pseudomonadati</taxon>
        <taxon>Pseudomonadota</taxon>
        <taxon>Alphaproteobacteria</taxon>
        <taxon>Hyphomicrobiales</taxon>
        <taxon>Rhizobiaceae</taxon>
        <taxon>Rhizobium/Agrobacterium group</taxon>
        <taxon>Rhizobium</taxon>
    </lineage>
</organism>
<dbReference type="InterPro" id="IPR009297">
    <property type="entry name" value="DUF952"/>
</dbReference>
<protein>
    <submittedName>
        <fullName evidence="1">DUF952 domain-containing protein</fullName>
    </submittedName>
</protein>
<reference evidence="1 2" key="1">
    <citation type="submission" date="2019-04" db="EMBL/GenBank/DDBJ databases">
        <title>Genome sequence of strain 7209-2.</title>
        <authorList>
            <person name="Gao J."/>
            <person name="Sun J."/>
        </authorList>
    </citation>
    <scope>NUCLEOTIDE SEQUENCE [LARGE SCALE GENOMIC DNA]</scope>
    <source>
        <strain evidence="1 2">7209-2</strain>
    </source>
</reference>
<comment type="caution">
    <text evidence="1">The sequence shown here is derived from an EMBL/GenBank/DDBJ whole genome shotgun (WGS) entry which is preliminary data.</text>
</comment>
<dbReference type="PANTHER" id="PTHR34129">
    <property type="entry name" value="BLR1139 PROTEIN"/>
    <property type="match status" value="1"/>
</dbReference>
<dbReference type="PANTHER" id="PTHR34129:SF1">
    <property type="entry name" value="DUF952 DOMAIN-CONTAINING PROTEIN"/>
    <property type="match status" value="1"/>
</dbReference>
<evidence type="ECO:0000313" key="2">
    <source>
        <dbReference type="Proteomes" id="UP000309667"/>
    </source>
</evidence>
<dbReference type="Pfam" id="PF06108">
    <property type="entry name" value="DUF952"/>
    <property type="match status" value="1"/>
</dbReference>
<proteinExistence type="predicted"/>
<name>A0ABY2R0J0_9HYPH</name>
<sequence>MDKTIYKIVPRELWQQARAAGLFKGAAIDLKDGYIHFSTAAQAIETARLHFARQAGLLLVAVDATVFGEALKWEASRGGELFPHLYADLPLDAVIWEKPLPLGDDGLHIFPSMAEEKR</sequence>
<dbReference type="EMBL" id="STGT01000001">
    <property type="protein sequence ID" value="THV17147.1"/>
    <property type="molecule type" value="Genomic_DNA"/>
</dbReference>
<accession>A0ABY2R0J0</accession>
<keyword evidence="2" id="KW-1185">Reference proteome</keyword>
<gene>
    <name evidence="1" type="ORF">E9677_03940</name>
</gene>
<dbReference type="SUPFAM" id="SSF56399">
    <property type="entry name" value="ADP-ribosylation"/>
    <property type="match status" value="1"/>
</dbReference>
<evidence type="ECO:0000313" key="1">
    <source>
        <dbReference type="EMBL" id="THV17147.1"/>
    </source>
</evidence>